<dbReference type="PANTHER" id="PTHR46696">
    <property type="entry name" value="P450, PUTATIVE (EUROFUNG)-RELATED"/>
    <property type="match status" value="1"/>
</dbReference>
<evidence type="ECO:0000313" key="9">
    <source>
        <dbReference type="EMBL" id="TFU06405.1"/>
    </source>
</evidence>
<evidence type="ECO:0000256" key="6">
    <source>
        <dbReference type="ARBA" id="ARBA00023033"/>
    </source>
</evidence>
<dbReference type="Gene3D" id="1.10.630.10">
    <property type="entry name" value="Cytochrome P450"/>
    <property type="match status" value="1"/>
</dbReference>
<evidence type="ECO:0000256" key="4">
    <source>
        <dbReference type="ARBA" id="ARBA00023002"/>
    </source>
</evidence>
<dbReference type="InterPro" id="IPR001128">
    <property type="entry name" value="Cyt_P450"/>
</dbReference>
<dbReference type="GO" id="GO:0005506">
    <property type="term" value="F:iron ion binding"/>
    <property type="evidence" value="ECO:0007669"/>
    <property type="project" value="InterPro"/>
</dbReference>
<dbReference type="FunFam" id="1.10.630.10:FF:000018">
    <property type="entry name" value="Cytochrome P450 monooxygenase"/>
    <property type="match status" value="1"/>
</dbReference>
<dbReference type="CDD" id="cd11033">
    <property type="entry name" value="CYP142-like"/>
    <property type="match status" value="1"/>
</dbReference>
<gene>
    <name evidence="9" type="ORF">EUV02_05290</name>
</gene>
<dbReference type="SUPFAM" id="SSF48264">
    <property type="entry name" value="Cytochrome P450"/>
    <property type="match status" value="1"/>
</dbReference>
<evidence type="ECO:0000256" key="7">
    <source>
        <dbReference type="ARBA" id="ARBA00043906"/>
    </source>
</evidence>
<dbReference type="PANTHER" id="PTHR46696:SF1">
    <property type="entry name" value="CYTOCHROME P450 YJIB-RELATED"/>
    <property type="match status" value="1"/>
</dbReference>
<name>A0A4Y9ES06_9SPHN</name>
<dbReference type="EMBL" id="SIHO01000001">
    <property type="protein sequence ID" value="TFU06405.1"/>
    <property type="molecule type" value="Genomic_DNA"/>
</dbReference>
<keyword evidence="5 8" id="KW-0408">Iron</keyword>
<protein>
    <submittedName>
        <fullName evidence="9">Cytochrome P450</fullName>
    </submittedName>
</protein>
<dbReference type="GO" id="GO:0004497">
    <property type="term" value="F:monooxygenase activity"/>
    <property type="evidence" value="ECO:0007669"/>
    <property type="project" value="UniProtKB-KW"/>
</dbReference>
<evidence type="ECO:0000313" key="10">
    <source>
        <dbReference type="Proteomes" id="UP000297737"/>
    </source>
</evidence>
<dbReference type="RefSeq" id="WP_135245129.1">
    <property type="nucleotide sequence ID" value="NZ_SIHO01000001.1"/>
</dbReference>
<dbReference type="GO" id="GO:0020037">
    <property type="term" value="F:heme binding"/>
    <property type="evidence" value="ECO:0007669"/>
    <property type="project" value="InterPro"/>
</dbReference>
<proteinExistence type="inferred from homology"/>
<dbReference type="Proteomes" id="UP000297737">
    <property type="component" value="Unassembled WGS sequence"/>
</dbReference>
<sequence length="423" mass="47414">MSIPTEIANTVVDPKAYSEGVKLDAAFSMLRRDMPFARAEPDDVNPFWLVTKHADIMSIESQPAIFHNGDRPTVMSNKEGEQFVRAVTGGEANLIRSLVSVDGDEHKALRGVGFPAFTPKKVGALEADIRAIAREFVDRMLAMGPECDFAKDVAFLYPLRVIMTVLGVPREDEPFMLKLTQELFNSNDPDLNRDGQVGTPTEIALSLQQTMIDLENYFENVTTEFRARPRDVVNSVIANAMINGEYMNRRQLMGYYIIAATAGHDTTSNTIAAGFWALAERPNVFRQLKADPSLVNGFIEESIRWATPVKHFMRSATADIEVAGQKIAKDDWLMLSYHSANRDEDVFDRPFEFDITRKFKQQLAFGYGPHVCLGQHLARLEMRIIAEEILSRISSFELAGVPQRTISNFVCGPKSVPVRFTVN</sequence>
<reference evidence="9 10" key="1">
    <citation type="submission" date="2019-02" db="EMBL/GenBank/DDBJ databases">
        <title>Polymorphobacter sp. isolated from the lake at the Tibet of China.</title>
        <authorList>
            <person name="Li A."/>
        </authorList>
    </citation>
    <scope>NUCLEOTIDE SEQUENCE [LARGE SCALE GENOMIC DNA]</scope>
    <source>
        <strain evidence="9 10">DJ1R-1</strain>
    </source>
</reference>
<comment type="similarity">
    <text evidence="1 8">Belongs to the cytochrome P450 family.</text>
</comment>
<dbReference type="PROSITE" id="PS00086">
    <property type="entry name" value="CYTOCHROME_P450"/>
    <property type="match status" value="1"/>
</dbReference>
<dbReference type="InterPro" id="IPR002397">
    <property type="entry name" value="Cyt_P450_B"/>
</dbReference>
<evidence type="ECO:0000256" key="1">
    <source>
        <dbReference type="ARBA" id="ARBA00010617"/>
    </source>
</evidence>
<accession>A0A4Y9ES06</accession>
<dbReference type="InterPro" id="IPR017972">
    <property type="entry name" value="Cyt_P450_CS"/>
</dbReference>
<dbReference type="InterPro" id="IPR036396">
    <property type="entry name" value="Cyt_P450_sf"/>
</dbReference>
<dbReference type="OrthoDB" id="5522954at2"/>
<evidence type="ECO:0000256" key="8">
    <source>
        <dbReference type="RuleBase" id="RU000461"/>
    </source>
</evidence>
<dbReference type="PRINTS" id="PR00385">
    <property type="entry name" value="P450"/>
</dbReference>
<keyword evidence="3 8" id="KW-0479">Metal-binding</keyword>
<dbReference type="GO" id="GO:0016705">
    <property type="term" value="F:oxidoreductase activity, acting on paired donors, with incorporation or reduction of molecular oxygen"/>
    <property type="evidence" value="ECO:0007669"/>
    <property type="project" value="InterPro"/>
</dbReference>
<organism evidence="9 10">
    <name type="scientific">Glacieibacterium arshaanense</name>
    <dbReference type="NCBI Taxonomy" id="2511025"/>
    <lineage>
        <taxon>Bacteria</taxon>
        <taxon>Pseudomonadati</taxon>
        <taxon>Pseudomonadota</taxon>
        <taxon>Alphaproteobacteria</taxon>
        <taxon>Sphingomonadales</taxon>
        <taxon>Sphingosinicellaceae</taxon>
        <taxon>Glacieibacterium</taxon>
    </lineage>
</organism>
<dbReference type="AlphaFoldDB" id="A0A4Y9ES06"/>
<keyword evidence="10" id="KW-1185">Reference proteome</keyword>
<dbReference type="PRINTS" id="PR00359">
    <property type="entry name" value="BP450"/>
</dbReference>
<comment type="caution">
    <text evidence="9">The sequence shown here is derived from an EMBL/GenBank/DDBJ whole genome shotgun (WGS) entry which is preliminary data.</text>
</comment>
<dbReference type="Pfam" id="PF00067">
    <property type="entry name" value="p450"/>
    <property type="match status" value="1"/>
</dbReference>
<evidence type="ECO:0000256" key="3">
    <source>
        <dbReference type="ARBA" id="ARBA00022723"/>
    </source>
</evidence>
<keyword evidence="4 8" id="KW-0560">Oxidoreductase</keyword>
<keyword evidence="6 8" id="KW-0503">Monooxygenase</keyword>
<evidence type="ECO:0000256" key="5">
    <source>
        <dbReference type="ARBA" id="ARBA00023004"/>
    </source>
</evidence>
<evidence type="ECO:0000256" key="2">
    <source>
        <dbReference type="ARBA" id="ARBA00022617"/>
    </source>
</evidence>
<comment type="function">
    <text evidence="7">Cytochromes P450 are a group of heme-thiolate monooxygenases. They oxidize a variety of structurally unrelated compounds, including steroids, fatty acids, and xenobiotics.</text>
</comment>
<keyword evidence="2 8" id="KW-0349">Heme</keyword>